<keyword evidence="3" id="KW-1185">Reference proteome</keyword>
<dbReference type="Proteomes" id="UP000006352">
    <property type="component" value="Unassembled WGS sequence"/>
</dbReference>
<reference evidence="2 3" key="1">
    <citation type="journal article" date="2012" name="Appl. Environ. Microbiol.">
        <title>Short-read sequencing for genomic analysis of the brown rot fungus Fibroporia radiculosa.</title>
        <authorList>
            <person name="Tang J.D."/>
            <person name="Perkins A.D."/>
            <person name="Sonstegard T.S."/>
            <person name="Schroeder S.G."/>
            <person name="Burgess S.C."/>
            <person name="Diehl S.V."/>
        </authorList>
    </citation>
    <scope>NUCLEOTIDE SEQUENCE [LARGE SCALE GENOMIC DNA]</scope>
    <source>
        <strain evidence="2 3">TFFH 294</strain>
    </source>
</reference>
<feature type="region of interest" description="Disordered" evidence="1">
    <location>
        <begin position="175"/>
        <end position="216"/>
    </location>
</feature>
<evidence type="ECO:0000313" key="2">
    <source>
        <dbReference type="EMBL" id="CCM01078.1"/>
    </source>
</evidence>
<evidence type="ECO:0000313" key="3">
    <source>
        <dbReference type="Proteomes" id="UP000006352"/>
    </source>
</evidence>
<dbReference type="GeneID" id="24095989"/>
<gene>
    <name evidence="2" type="ORF">FIBRA_03126</name>
</gene>
<accession>J4G496</accession>
<organism evidence="2 3">
    <name type="scientific">Fibroporia radiculosa</name>
    <dbReference type="NCBI Taxonomy" id="599839"/>
    <lineage>
        <taxon>Eukaryota</taxon>
        <taxon>Fungi</taxon>
        <taxon>Dikarya</taxon>
        <taxon>Basidiomycota</taxon>
        <taxon>Agaricomycotina</taxon>
        <taxon>Agaricomycetes</taxon>
        <taxon>Polyporales</taxon>
        <taxon>Fibroporiaceae</taxon>
        <taxon>Fibroporia</taxon>
    </lineage>
</organism>
<feature type="compositionally biased region" description="Polar residues" evidence="1">
    <location>
        <begin position="190"/>
        <end position="208"/>
    </location>
</feature>
<name>J4G496_9APHY</name>
<proteinExistence type="predicted"/>
<dbReference type="STRING" id="599839.J4G496"/>
<dbReference type="AlphaFoldDB" id="J4G496"/>
<dbReference type="HOGENOM" id="CLU_831656_0_0_1"/>
<dbReference type="InParanoid" id="J4G496"/>
<evidence type="ECO:0000256" key="1">
    <source>
        <dbReference type="SAM" id="MobiDB-lite"/>
    </source>
</evidence>
<dbReference type="RefSeq" id="XP_012180361.1">
    <property type="nucleotide sequence ID" value="XM_012324971.1"/>
</dbReference>
<protein>
    <submittedName>
        <fullName evidence="2">Uncharacterized protein</fullName>
    </submittedName>
</protein>
<sequence length="334" mass="35501">MFDNFDLTASASVYSHDGHKPQCYEGLPLGVYSDAASHGSALDPSYLDNLVWTGLCSANPDELAGYQPDLGQALHVLRDSSTLDSLISPHVDNTLQLDLGVGLESHGNGSSYLVSSSSSTSFHTIPSYFPLQSTELCPDNLDHFAASQTEAPIPLTYAPRMQHIDLPDLPKHEFRLFGAPTQGGNDGARASTSHASPAFSRPSTPSGNSRSHSRRVVRPRNAQAFISPLAAAQALANGSFVCPAPGCGHVPSSKNPSDLERHMATHQSYANKGKWICCGIPANAENADVAYIIKGRLMTGGCQTEFSRKDSLGRHLTRSGCVGDLNLAQELGSA</sequence>
<dbReference type="OrthoDB" id="8922241at2759"/>
<dbReference type="EMBL" id="HE797016">
    <property type="protein sequence ID" value="CCM01078.1"/>
    <property type="molecule type" value="Genomic_DNA"/>
</dbReference>